<evidence type="ECO:0000256" key="1">
    <source>
        <dbReference type="SAM" id="MobiDB-lite"/>
    </source>
</evidence>
<dbReference type="AlphaFoldDB" id="A0AAD7GI00"/>
<feature type="region of interest" description="Disordered" evidence="1">
    <location>
        <begin position="91"/>
        <end position="118"/>
    </location>
</feature>
<reference evidence="2" key="1">
    <citation type="submission" date="2023-03" db="EMBL/GenBank/DDBJ databases">
        <title>Massive genome expansion in bonnet fungi (Mycena s.s.) driven by repeated elements and novel gene families across ecological guilds.</title>
        <authorList>
            <consortium name="Lawrence Berkeley National Laboratory"/>
            <person name="Harder C.B."/>
            <person name="Miyauchi S."/>
            <person name="Viragh M."/>
            <person name="Kuo A."/>
            <person name="Thoen E."/>
            <person name="Andreopoulos B."/>
            <person name="Lu D."/>
            <person name="Skrede I."/>
            <person name="Drula E."/>
            <person name="Henrissat B."/>
            <person name="Morin E."/>
            <person name="Kohler A."/>
            <person name="Barry K."/>
            <person name="LaButti K."/>
            <person name="Morin E."/>
            <person name="Salamov A."/>
            <person name="Lipzen A."/>
            <person name="Mereny Z."/>
            <person name="Hegedus B."/>
            <person name="Baldrian P."/>
            <person name="Stursova M."/>
            <person name="Weitz H."/>
            <person name="Taylor A."/>
            <person name="Grigoriev I.V."/>
            <person name="Nagy L.G."/>
            <person name="Martin F."/>
            <person name="Kauserud H."/>
        </authorList>
    </citation>
    <scope>NUCLEOTIDE SEQUENCE</scope>
    <source>
        <strain evidence="2">CBHHK067</strain>
    </source>
</reference>
<feature type="compositionally biased region" description="Polar residues" evidence="1">
    <location>
        <begin position="99"/>
        <end position="116"/>
    </location>
</feature>
<evidence type="ECO:0000313" key="3">
    <source>
        <dbReference type="Proteomes" id="UP001221757"/>
    </source>
</evidence>
<sequence length="228" mass="25667">MVIKIFYRRKIGLEFEYPVTVGNIYREEKILLRASSGKKLRFFRQFLRWKKAKFYGKDPAPVKVRTFIPTVAVFHGLRNSTQSILEQQWTENKTETTRRMNLSKTRAPQVKQSSEKSPPLVFDAAEKPRSTEQLFDMGVTFNPEKQENPEGARASEIMEKLLQVPGCGGNTVSDGVTYRAGLTGSKSLSTEDTCIEATITVTMRVVALPKLLLVTVTMGLVAEVETVT</sequence>
<protein>
    <submittedName>
        <fullName evidence="2">Uncharacterized protein</fullName>
    </submittedName>
</protein>
<proteinExistence type="predicted"/>
<keyword evidence="3" id="KW-1185">Reference proteome</keyword>
<gene>
    <name evidence="2" type="ORF">B0H17DRAFT_1135424</name>
</gene>
<accession>A0AAD7GI00</accession>
<name>A0AAD7GI00_MYCRO</name>
<dbReference type="EMBL" id="JARKIE010000076">
    <property type="protein sequence ID" value="KAJ7688880.1"/>
    <property type="molecule type" value="Genomic_DNA"/>
</dbReference>
<organism evidence="2 3">
    <name type="scientific">Mycena rosella</name>
    <name type="common">Pink bonnet</name>
    <name type="synonym">Agaricus rosellus</name>
    <dbReference type="NCBI Taxonomy" id="1033263"/>
    <lineage>
        <taxon>Eukaryota</taxon>
        <taxon>Fungi</taxon>
        <taxon>Dikarya</taxon>
        <taxon>Basidiomycota</taxon>
        <taxon>Agaricomycotina</taxon>
        <taxon>Agaricomycetes</taxon>
        <taxon>Agaricomycetidae</taxon>
        <taxon>Agaricales</taxon>
        <taxon>Marasmiineae</taxon>
        <taxon>Mycenaceae</taxon>
        <taxon>Mycena</taxon>
    </lineage>
</organism>
<comment type="caution">
    <text evidence="2">The sequence shown here is derived from an EMBL/GenBank/DDBJ whole genome shotgun (WGS) entry which is preliminary data.</text>
</comment>
<evidence type="ECO:0000313" key="2">
    <source>
        <dbReference type="EMBL" id="KAJ7688880.1"/>
    </source>
</evidence>
<dbReference type="Proteomes" id="UP001221757">
    <property type="component" value="Unassembled WGS sequence"/>
</dbReference>